<evidence type="ECO:0000259" key="2">
    <source>
        <dbReference type="Pfam" id="PF00535"/>
    </source>
</evidence>
<dbReference type="InterPro" id="IPR029044">
    <property type="entry name" value="Nucleotide-diphossugar_trans"/>
</dbReference>
<dbReference type="InterPro" id="IPR001173">
    <property type="entry name" value="Glyco_trans_2-like"/>
</dbReference>
<gene>
    <name evidence="4" type="ORF">C1I92_31285</name>
</gene>
<dbReference type="Gene3D" id="3.90.550.10">
    <property type="entry name" value="Spore Coat Polysaccharide Biosynthesis Protein SpsA, Chain A"/>
    <property type="match status" value="2"/>
</dbReference>
<evidence type="ECO:0000313" key="5">
    <source>
        <dbReference type="Proteomes" id="UP000248764"/>
    </source>
</evidence>
<dbReference type="InterPro" id="IPR055259">
    <property type="entry name" value="YkvP/CgeB_Glyco_trans-like"/>
</dbReference>
<dbReference type="PANTHER" id="PTHR43685">
    <property type="entry name" value="GLYCOSYLTRANSFERASE"/>
    <property type="match status" value="1"/>
</dbReference>
<evidence type="ECO:0008006" key="6">
    <source>
        <dbReference type="Google" id="ProtNLM"/>
    </source>
</evidence>
<reference evidence="4 5" key="1">
    <citation type="submission" date="2018-01" db="EMBL/GenBank/DDBJ databases">
        <title>Draft genome sequence of Jiangella sp. GTF31.</title>
        <authorList>
            <person name="Sahin N."/>
            <person name="Ay H."/>
            <person name="Saygin H."/>
        </authorList>
    </citation>
    <scope>NUCLEOTIDE SEQUENCE [LARGE SCALE GENOMIC DNA]</scope>
    <source>
        <strain evidence="4 5">GTF31</strain>
    </source>
</reference>
<dbReference type="Pfam" id="PF00535">
    <property type="entry name" value="Glycos_transf_2"/>
    <property type="match status" value="2"/>
</dbReference>
<accession>A0A2W2AW20</accession>
<dbReference type="Pfam" id="PF13524">
    <property type="entry name" value="Glyco_trans_1_2"/>
    <property type="match status" value="1"/>
</dbReference>
<evidence type="ECO:0000256" key="1">
    <source>
        <dbReference type="SAM" id="MobiDB-lite"/>
    </source>
</evidence>
<feature type="domain" description="Glycosyltransferase 2-like" evidence="2">
    <location>
        <begin position="233"/>
        <end position="356"/>
    </location>
</feature>
<keyword evidence="5" id="KW-1185">Reference proteome</keyword>
<comment type="caution">
    <text evidence="4">The sequence shown here is derived from an EMBL/GenBank/DDBJ whole genome shotgun (WGS) entry which is preliminary data.</text>
</comment>
<dbReference type="PANTHER" id="PTHR43685:SF2">
    <property type="entry name" value="GLYCOSYLTRANSFERASE 2-LIKE DOMAIN-CONTAINING PROTEIN"/>
    <property type="match status" value="1"/>
</dbReference>
<proteinExistence type="predicted"/>
<evidence type="ECO:0000259" key="3">
    <source>
        <dbReference type="Pfam" id="PF13524"/>
    </source>
</evidence>
<feature type="region of interest" description="Disordered" evidence="1">
    <location>
        <begin position="1"/>
        <end position="41"/>
    </location>
</feature>
<dbReference type="InterPro" id="IPR050834">
    <property type="entry name" value="Glycosyltransf_2"/>
</dbReference>
<evidence type="ECO:0000313" key="4">
    <source>
        <dbReference type="EMBL" id="PZF79415.1"/>
    </source>
</evidence>
<protein>
    <recommendedName>
        <fullName evidence="6">Glycosyltransferase</fullName>
    </recommendedName>
</protein>
<name>A0A2W2AW20_9ACTN</name>
<feature type="domain" description="Spore protein YkvP/CgeB glycosyl transferase-like" evidence="3">
    <location>
        <begin position="910"/>
        <end position="1049"/>
    </location>
</feature>
<dbReference type="EMBL" id="POTW01000141">
    <property type="protein sequence ID" value="PZF79415.1"/>
    <property type="molecule type" value="Genomic_DNA"/>
</dbReference>
<dbReference type="AlphaFoldDB" id="A0A2W2AW20"/>
<feature type="domain" description="Glycosyltransferase 2-like" evidence="2">
    <location>
        <begin position="468"/>
        <end position="583"/>
    </location>
</feature>
<feature type="compositionally biased region" description="Basic and acidic residues" evidence="1">
    <location>
        <begin position="1"/>
        <end position="11"/>
    </location>
</feature>
<dbReference type="Proteomes" id="UP000248764">
    <property type="component" value="Unassembled WGS sequence"/>
</dbReference>
<dbReference type="SUPFAM" id="SSF53448">
    <property type="entry name" value="Nucleotide-diphospho-sugar transferases"/>
    <property type="match status" value="2"/>
</dbReference>
<organism evidence="4 5">
    <name type="scientific">Jiangella anatolica</name>
    <dbReference type="NCBI Taxonomy" id="2670374"/>
    <lineage>
        <taxon>Bacteria</taxon>
        <taxon>Bacillati</taxon>
        <taxon>Actinomycetota</taxon>
        <taxon>Actinomycetes</taxon>
        <taxon>Jiangellales</taxon>
        <taxon>Jiangellaceae</taxon>
        <taxon>Jiangella</taxon>
    </lineage>
</organism>
<sequence>MGGSPRRDGIRRFARRARSRLAHDRTTPAGGPRLEQQPTVVDASPAADPIAELLSWNVLDREFYGAQAGREFASNRAAGRHYLNWGLHRGFSPSPLYEPEFHDPRFTAREGVDPLELARHAVTGSLGPLFDIEAYLAAHPDAVRHPGGALGHYRQHAGPDTPAPVGPDFTGPVPTQATVRERAIATAREWGDAFALGKGARATGDFDRAEEEAYIARVAVMPLPSAAEGPLVSVVIPVHNRPVEIRAAVASVLSQTLRELELIVVDDGSDDETPEVLRELAAADDRLRVVAGPWRGVCAARNAGISAATGRYVAFLDSDDLYRPRFLELALKAMNAEGLRAAHAVLDRGPDTRRRYLAFDGTADHLLIKNHVNMISLVVEREVLDDIGGFDESLRRWVDHDLVIRIARITPLRLLPFVGGEENGEPDGPGRITFSEAPGWEYVVLGKHHLNWDAVDAGLASRVPGRVSVLIPTYQDWRLTLAAAESVLEAADTAGDDVEVVVVDNGSRRAVSAIIRTRFAAEPRFRLVRVARNLHFATGSNLAFAHSTGAMVVFLNNDTTVRPGWLRPLVDALADPAVAGAQPLLVYPDGTIQSAGTVFAGGDGFPHAFLAHHPAEDAQRQGTMTGFTAVTAAALAMRAGDVAALRGFDPMYINGSEDVDLCLRATEELGGRFAVVTDAVVVHHESKTAGRMAFHSANRTEFAARWSGRLPESELWRYERAGFTVAHVHPGPVDAAGSRTPLPVLTRPAATTVTERTPALRWSIKIGAHAGARGDTWGDVHFARDLADALGRLGQQVAVDRRTAFDRSTAYLDEVTLTLRGLESYAPDPFRTNLLWVISHPDAVTEREAGRFDAVFAASASWAAERSARWGVPVRPLLQATAPERFQPRSFDGAGPVLFVGSGRRGVIRRTLRDAILAGVDVHVYGLNWRDDIPARYLRGDYLPNADLSAAYGQARVVLNDHWADMRAHGFISNRVFDAVAAGARVISDPIDGIAEIFGPAVRTYSTPTELAALCAMAPDEFCPPEALKLVSEEIRTAHSFDARARELLTAALAARATP</sequence>